<protein>
    <submittedName>
        <fullName evidence="2">Uncharacterized protein</fullName>
    </submittedName>
</protein>
<keyword evidence="1" id="KW-0472">Membrane</keyword>
<dbReference type="STRING" id="1497020.DO97_13330"/>
<comment type="caution">
    <text evidence="2">The sequence shown here is derived from an EMBL/GenBank/DDBJ whole genome shotgun (WGS) entry which is preliminary data.</text>
</comment>
<dbReference type="Proteomes" id="UP000030170">
    <property type="component" value="Unassembled WGS sequence"/>
</dbReference>
<dbReference type="EMBL" id="JJML01000041">
    <property type="protein sequence ID" value="KGF72012.1"/>
    <property type="molecule type" value="Genomic_DNA"/>
</dbReference>
<accession>A0A098TJ38</accession>
<feature type="transmembrane region" description="Helical" evidence="1">
    <location>
        <begin position="174"/>
        <end position="193"/>
    </location>
</feature>
<sequence>MLLGISTLRSDQLLVPSNQPWSVVGQFKANSAFPFEERGYRVLREQRQDPGLLLWGSWLGDDRLTGRLISPMFKAPLILKLYIAGYPNGEGNQLLLERQDTHAQLALKLLRPATEKWLDTRWLLPLDWQGKPTRLVAVDGSQTHGGWLGISSPLQSNGFSWLQFQLPMLVIPPLYLLHFLLFLVPGLGLAIWLRQHHPYPNSWLVMVGVLWSSLLGYLGFWIYFLNYILGFLFSLGIILTSGIVLGQSVRHRFPGSERSQSWRLPTDILVPLLLMFCTGLVLSRGALCPHRTVGETG</sequence>
<keyword evidence="3" id="KW-1185">Reference proteome</keyword>
<feature type="transmembrane region" description="Helical" evidence="1">
    <location>
        <begin position="202"/>
        <end position="222"/>
    </location>
</feature>
<reference evidence="2 3" key="1">
    <citation type="journal article" date="2014" name="Mol. Ecol.">
        <title>Evolution of Synechococcus.</title>
        <authorList>
            <person name="Dvorak P."/>
            <person name="Casamatta D."/>
            <person name="Hasler P."/>
            <person name="Poulickova A."/>
            <person name="Ondrej V."/>
            <person name="Sanges R."/>
        </authorList>
    </citation>
    <scope>NUCLEOTIDE SEQUENCE [LARGE SCALE GENOMIC DNA]</scope>
    <source>
        <strain evidence="2 3">CAUP A 1101</strain>
    </source>
</reference>
<evidence type="ECO:0000313" key="2">
    <source>
        <dbReference type="EMBL" id="KGF72012.1"/>
    </source>
</evidence>
<feature type="transmembrane region" description="Helical" evidence="1">
    <location>
        <begin position="228"/>
        <end position="247"/>
    </location>
</feature>
<dbReference type="AlphaFoldDB" id="A0A098TJ38"/>
<evidence type="ECO:0000256" key="1">
    <source>
        <dbReference type="SAM" id="Phobius"/>
    </source>
</evidence>
<keyword evidence="1" id="KW-1133">Transmembrane helix</keyword>
<keyword evidence="1" id="KW-0812">Transmembrane</keyword>
<evidence type="ECO:0000313" key="3">
    <source>
        <dbReference type="Proteomes" id="UP000030170"/>
    </source>
</evidence>
<feature type="transmembrane region" description="Helical" evidence="1">
    <location>
        <begin position="268"/>
        <end position="287"/>
    </location>
</feature>
<name>A0A098TJ38_9CYAN</name>
<gene>
    <name evidence="2" type="ORF">DO97_13330</name>
</gene>
<organism evidence="2 3">
    <name type="scientific">Neosynechococcus sphagnicola sy1</name>
    <dbReference type="NCBI Taxonomy" id="1497020"/>
    <lineage>
        <taxon>Bacteria</taxon>
        <taxon>Bacillati</taxon>
        <taxon>Cyanobacteriota</taxon>
        <taxon>Cyanophyceae</taxon>
        <taxon>Neosynechococcales</taxon>
        <taxon>Neosynechococcaceae</taxon>
        <taxon>Neosynechococcus</taxon>
    </lineage>
</organism>
<proteinExistence type="predicted"/>